<feature type="signal peptide" evidence="2">
    <location>
        <begin position="1"/>
        <end position="33"/>
    </location>
</feature>
<keyword evidence="4" id="KW-1185">Reference proteome</keyword>
<comment type="caution">
    <text evidence="3">The sequence shown here is derived from an EMBL/GenBank/DDBJ whole genome shotgun (WGS) entry which is preliminary data.</text>
</comment>
<name>A0AAV6JF64_9ERIC</name>
<feature type="chain" id="PRO_5043809291" description="RNase H type-1 domain-containing protein" evidence="2">
    <location>
        <begin position="34"/>
        <end position="267"/>
    </location>
</feature>
<sequence length="267" mass="30354">MRRFTQSQAVFLEATFVLLLLWLAFCFSSDSESYEMDAPYGFRSGRGFANRTPASPPAIGSYSLSLSNFTSQYMDRWTDFGLIFRESWLFGRRIKIMTHKAHLKPGHVGILPLLYLLAFLAAYKSLPSPNFKASTILAKAFEWEHIVQPYHNSNKSHPHLELIGWFPPSKSMQMGCNGNITMKPLLEVLFEIGNKVSVMGFCRKLGVKSNLTADLWALRDGLKLLVDKGLNNVEIEVDAICITPNVFEYKTQNMSKANTETINWRQQ</sequence>
<reference evidence="3" key="1">
    <citation type="submission" date="2020-08" db="EMBL/GenBank/DDBJ databases">
        <title>Plant Genome Project.</title>
        <authorList>
            <person name="Zhang R.-G."/>
        </authorList>
    </citation>
    <scope>NUCLEOTIDE SEQUENCE</scope>
    <source>
        <strain evidence="3">WSP0</strain>
        <tissue evidence="3">Leaf</tissue>
    </source>
</reference>
<protein>
    <recommendedName>
        <fullName evidence="5">RNase H type-1 domain-containing protein</fullName>
    </recommendedName>
</protein>
<evidence type="ECO:0000313" key="3">
    <source>
        <dbReference type="EMBL" id="KAG5539378.1"/>
    </source>
</evidence>
<evidence type="ECO:0000256" key="2">
    <source>
        <dbReference type="SAM" id="SignalP"/>
    </source>
</evidence>
<evidence type="ECO:0000256" key="1">
    <source>
        <dbReference type="SAM" id="Phobius"/>
    </source>
</evidence>
<evidence type="ECO:0000313" key="4">
    <source>
        <dbReference type="Proteomes" id="UP000823749"/>
    </source>
</evidence>
<proteinExistence type="predicted"/>
<dbReference type="Proteomes" id="UP000823749">
    <property type="component" value="Chromosome 7"/>
</dbReference>
<keyword evidence="1" id="KW-0812">Transmembrane</keyword>
<keyword evidence="1" id="KW-1133">Transmembrane helix</keyword>
<keyword evidence="1" id="KW-0472">Membrane</keyword>
<gene>
    <name evidence="3" type="ORF">RHGRI_019803</name>
</gene>
<feature type="transmembrane region" description="Helical" evidence="1">
    <location>
        <begin position="106"/>
        <end position="123"/>
    </location>
</feature>
<dbReference type="EMBL" id="JACTNZ010000007">
    <property type="protein sequence ID" value="KAG5539378.1"/>
    <property type="molecule type" value="Genomic_DNA"/>
</dbReference>
<dbReference type="AlphaFoldDB" id="A0AAV6JF64"/>
<evidence type="ECO:0008006" key="5">
    <source>
        <dbReference type="Google" id="ProtNLM"/>
    </source>
</evidence>
<accession>A0AAV6JF64</accession>
<organism evidence="3 4">
    <name type="scientific">Rhododendron griersonianum</name>
    <dbReference type="NCBI Taxonomy" id="479676"/>
    <lineage>
        <taxon>Eukaryota</taxon>
        <taxon>Viridiplantae</taxon>
        <taxon>Streptophyta</taxon>
        <taxon>Embryophyta</taxon>
        <taxon>Tracheophyta</taxon>
        <taxon>Spermatophyta</taxon>
        <taxon>Magnoliopsida</taxon>
        <taxon>eudicotyledons</taxon>
        <taxon>Gunneridae</taxon>
        <taxon>Pentapetalae</taxon>
        <taxon>asterids</taxon>
        <taxon>Ericales</taxon>
        <taxon>Ericaceae</taxon>
        <taxon>Ericoideae</taxon>
        <taxon>Rhodoreae</taxon>
        <taxon>Rhododendron</taxon>
    </lineage>
</organism>
<keyword evidence="2" id="KW-0732">Signal</keyword>